<evidence type="ECO:0000313" key="2">
    <source>
        <dbReference type="EMBL" id="KAG7386865.1"/>
    </source>
</evidence>
<gene>
    <name evidence="2" type="ORF">PHYPSEUDO_015175</name>
</gene>
<organism evidence="2 3">
    <name type="scientific">Phytophthora pseudosyringae</name>
    <dbReference type="NCBI Taxonomy" id="221518"/>
    <lineage>
        <taxon>Eukaryota</taxon>
        <taxon>Sar</taxon>
        <taxon>Stramenopiles</taxon>
        <taxon>Oomycota</taxon>
        <taxon>Peronosporomycetes</taxon>
        <taxon>Peronosporales</taxon>
        <taxon>Peronosporaceae</taxon>
        <taxon>Phytophthora</taxon>
    </lineage>
</organism>
<comment type="caution">
    <text evidence="2">The sequence shown here is derived from an EMBL/GenBank/DDBJ whole genome shotgun (WGS) entry which is preliminary data.</text>
</comment>
<proteinExistence type="predicted"/>
<reference evidence="2" key="1">
    <citation type="submission" date="2021-02" db="EMBL/GenBank/DDBJ databases">
        <authorList>
            <person name="Palmer J.M."/>
        </authorList>
    </citation>
    <scope>NUCLEOTIDE SEQUENCE</scope>
    <source>
        <strain evidence="2">SCRP734</strain>
    </source>
</reference>
<dbReference type="EMBL" id="JAGDFM010000091">
    <property type="protein sequence ID" value="KAG7386865.1"/>
    <property type="molecule type" value="Genomic_DNA"/>
</dbReference>
<name>A0A8T1W074_9STRA</name>
<dbReference type="OrthoDB" id="97510at2759"/>
<evidence type="ECO:0000256" key="1">
    <source>
        <dbReference type="SAM" id="Coils"/>
    </source>
</evidence>
<evidence type="ECO:0000313" key="3">
    <source>
        <dbReference type="Proteomes" id="UP000694044"/>
    </source>
</evidence>
<keyword evidence="3" id="KW-1185">Reference proteome</keyword>
<feature type="coiled-coil region" evidence="1">
    <location>
        <begin position="91"/>
        <end position="125"/>
    </location>
</feature>
<accession>A0A8T1W074</accession>
<sequence length="381" mass="43391">MCQMNLPDDATGSKKRVVDEDQRAKNRMIVKRCYYKKLNTLSELRDQVTTLEAECERLLAVHHQRDAQPTSDGDRDDSDANSALHGAYVQLAQMKSALSKENAELRRLEAEHATVEKQVAQLTAAQDKAVAATRLAQEGKRTNPILAVNPLSMEQCNSIATAAYDEVMAFRQSNTCLTTGTSMFGWRDRHKLLPDKLTFSLEKVFHGKTMQQVSQGTWQVLSQPESLMSIYSRDVTPHFHVTQRLDEHTVIYYHTLERGDSEVRARAFILVRFVDLGPDQCMVLYKSIDPKPYLRQEGDLLMRDPRGRKKVEPQKEDVWMNSFIWGFFERTGDHGEHCKDDFGGVIEGTELATAGWWCLEILQIAMRMETQVIGPQALLVE</sequence>
<protein>
    <submittedName>
        <fullName evidence="2">Uncharacterized protein</fullName>
    </submittedName>
</protein>
<dbReference type="AlphaFoldDB" id="A0A8T1W074"/>
<keyword evidence="1" id="KW-0175">Coiled coil</keyword>
<dbReference type="Proteomes" id="UP000694044">
    <property type="component" value="Unassembled WGS sequence"/>
</dbReference>